<gene>
    <name evidence="2" type="ORF">PR002_g32206</name>
</gene>
<organism evidence="2 3">
    <name type="scientific">Phytophthora rubi</name>
    <dbReference type="NCBI Taxonomy" id="129364"/>
    <lineage>
        <taxon>Eukaryota</taxon>
        <taxon>Sar</taxon>
        <taxon>Stramenopiles</taxon>
        <taxon>Oomycota</taxon>
        <taxon>Peronosporomycetes</taxon>
        <taxon>Peronosporales</taxon>
        <taxon>Peronosporaceae</taxon>
        <taxon>Phytophthora</taxon>
    </lineage>
</organism>
<evidence type="ECO:0000313" key="2">
    <source>
        <dbReference type="EMBL" id="KAE8954003.1"/>
    </source>
</evidence>
<name>A0A6A3GAH0_9STRA</name>
<dbReference type="Proteomes" id="UP000435112">
    <property type="component" value="Unassembled WGS sequence"/>
</dbReference>
<evidence type="ECO:0000313" key="3">
    <source>
        <dbReference type="Proteomes" id="UP000435112"/>
    </source>
</evidence>
<evidence type="ECO:0000256" key="1">
    <source>
        <dbReference type="SAM" id="MobiDB-lite"/>
    </source>
</evidence>
<comment type="caution">
    <text evidence="2">The sequence shown here is derived from an EMBL/GenBank/DDBJ whole genome shotgun (WGS) entry which is preliminary data.</text>
</comment>
<dbReference type="AlphaFoldDB" id="A0A6A3GAH0"/>
<sequence>MTTATSSTLAPAPCSLFAPMPRPRSAVPPPKLCVYVLWGYILTPTPMAGLDTGQAQAPTDDVGRPSTAKSTSRHCC</sequence>
<protein>
    <submittedName>
        <fullName evidence="2">Uncharacterized protein</fullName>
    </submittedName>
</protein>
<dbReference type="EMBL" id="QXFU01010128">
    <property type="protein sequence ID" value="KAE8954003.1"/>
    <property type="molecule type" value="Genomic_DNA"/>
</dbReference>
<feature type="region of interest" description="Disordered" evidence="1">
    <location>
        <begin position="49"/>
        <end position="76"/>
    </location>
</feature>
<proteinExistence type="predicted"/>
<reference evidence="2 3" key="1">
    <citation type="submission" date="2018-09" db="EMBL/GenBank/DDBJ databases">
        <title>Genomic investigation of the strawberry pathogen Phytophthora fragariae indicates pathogenicity is determined by transcriptional variation in three key races.</title>
        <authorList>
            <person name="Adams T.M."/>
            <person name="Armitage A.D."/>
            <person name="Sobczyk M.K."/>
            <person name="Bates H.J."/>
            <person name="Dunwell J.M."/>
            <person name="Nellist C.F."/>
            <person name="Harrison R.J."/>
        </authorList>
    </citation>
    <scope>NUCLEOTIDE SEQUENCE [LARGE SCALE GENOMIC DNA]</scope>
    <source>
        <strain evidence="2 3">SCRP324</strain>
    </source>
</reference>
<accession>A0A6A3GAH0</accession>